<name>A0A9D2F6E5_9ENTE</name>
<dbReference type="Pfam" id="PF04237">
    <property type="entry name" value="YjbR"/>
    <property type="match status" value="1"/>
</dbReference>
<proteinExistence type="predicted"/>
<dbReference type="Proteomes" id="UP000824063">
    <property type="component" value="Unassembled WGS sequence"/>
</dbReference>
<reference evidence="1" key="1">
    <citation type="journal article" date="2021" name="PeerJ">
        <title>Extensive microbial diversity within the chicken gut microbiome revealed by metagenomics and culture.</title>
        <authorList>
            <person name="Gilroy R."/>
            <person name="Ravi A."/>
            <person name="Getino M."/>
            <person name="Pursley I."/>
            <person name="Horton D.L."/>
            <person name="Alikhan N.F."/>
            <person name="Baker D."/>
            <person name="Gharbi K."/>
            <person name="Hall N."/>
            <person name="Watson M."/>
            <person name="Adriaenssens E.M."/>
            <person name="Foster-Nyarko E."/>
            <person name="Jarju S."/>
            <person name="Secka A."/>
            <person name="Antonio M."/>
            <person name="Oren A."/>
            <person name="Chaudhuri R.R."/>
            <person name="La Ragione R."/>
            <person name="Hildebrand F."/>
            <person name="Pallen M.J."/>
        </authorList>
    </citation>
    <scope>NUCLEOTIDE SEQUENCE</scope>
    <source>
        <strain evidence="1">CHK172-16539</strain>
    </source>
</reference>
<evidence type="ECO:0000313" key="1">
    <source>
        <dbReference type="EMBL" id="HIZ52712.1"/>
    </source>
</evidence>
<reference evidence="1" key="2">
    <citation type="submission" date="2021-04" db="EMBL/GenBank/DDBJ databases">
        <authorList>
            <person name="Gilroy R."/>
        </authorList>
    </citation>
    <scope>NUCLEOTIDE SEQUENCE</scope>
    <source>
        <strain evidence="1">CHK172-16539</strain>
    </source>
</reference>
<sequence length="132" mass="15893">MNQGVDWMLKNRWEKIQTYGASLPFAKVYYREDWEVIYFELQGKMFALLSPTIDEQTQLTLKGNPQKNEELREVYESIKPGYHMNKKHWNSITLQSDELSDEELLQMLRASYQLVLAKFPKREREQLQRFVE</sequence>
<dbReference type="SUPFAM" id="SSF142906">
    <property type="entry name" value="YjbR-like"/>
    <property type="match status" value="1"/>
</dbReference>
<dbReference type="Gene3D" id="3.90.1150.30">
    <property type="match status" value="1"/>
</dbReference>
<keyword evidence="1" id="KW-0238">DNA-binding</keyword>
<organism evidence="1 2">
    <name type="scientific">Candidatus Enterococcus avicola</name>
    <dbReference type="NCBI Taxonomy" id="2838561"/>
    <lineage>
        <taxon>Bacteria</taxon>
        <taxon>Bacillati</taxon>
        <taxon>Bacillota</taxon>
        <taxon>Bacilli</taxon>
        <taxon>Lactobacillales</taxon>
        <taxon>Enterococcaceae</taxon>
        <taxon>Enterococcus</taxon>
    </lineage>
</organism>
<gene>
    <name evidence="1" type="ORF">IAA20_02055</name>
</gene>
<comment type="caution">
    <text evidence="1">The sequence shown here is derived from an EMBL/GenBank/DDBJ whole genome shotgun (WGS) entry which is preliminary data.</text>
</comment>
<accession>A0A9D2F6E5</accession>
<dbReference type="PANTHER" id="PTHR35145">
    <property type="entry name" value="CYTOPLASMIC PROTEIN-RELATED"/>
    <property type="match status" value="1"/>
</dbReference>
<dbReference type="PANTHER" id="PTHR35145:SF1">
    <property type="entry name" value="CYTOPLASMIC PROTEIN"/>
    <property type="match status" value="1"/>
</dbReference>
<dbReference type="EMBL" id="DXBN01000051">
    <property type="protein sequence ID" value="HIZ52712.1"/>
    <property type="molecule type" value="Genomic_DNA"/>
</dbReference>
<protein>
    <submittedName>
        <fullName evidence="1">MmcQ/YjbR family DNA-binding protein</fullName>
    </submittedName>
</protein>
<dbReference type="GO" id="GO:0003677">
    <property type="term" value="F:DNA binding"/>
    <property type="evidence" value="ECO:0007669"/>
    <property type="project" value="UniProtKB-KW"/>
</dbReference>
<dbReference type="InterPro" id="IPR058532">
    <property type="entry name" value="YjbR/MT2646/Rv2570-like"/>
</dbReference>
<dbReference type="InterPro" id="IPR007351">
    <property type="entry name" value="YjbR"/>
</dbReference>
<dbReference type="AlphaFoldDB" id="A0A9D2F6E5"/>
<evidence type="ECO:0000313" key="2">
    <source>
        <dbReference type="Proteomes" id="UP000824063"/>
    </source>
</evidence>
<dbReference type="InterPro" id="IPR038056">
    <property type="entry name" value="YjbR-like_sf"/>
</dbReference>